<reference evidence="1" key="1">
    <citation type="submission" date="2024-07" db="EMBL/GenBank/DDBJ databases">
        <title>Metagenome and Metagenome-Assembled Genomes of Archaea from a hot spring from the geothermal field of Los Azufres, Mexico.</title>
        <authorList>
            <person name="Marin-Paredes R."/>
            <person name="Martinez-Romero E."/>
            <person name="Servin-Garciduenas L.E."/>
        </authorList>
    </citation>
    <scope>NUCLEOTIDE SEQUENCE</scope>
</reference>
<evidence type="ECO:0000313" key="2">
    <source>
        <dbReference type="Proteomes" id="UP000033636"/>
    </source>
</evidence>
<comment type="caution">
    <text evidence="1">The sequence shown here is derived from an EMBL/GenBank/DDBJ whole genome shotgun (WGS) entry which is preliminary data.</text>
</comment>
<gene>
    <name evidence="1" type="primary">dph5</name>
    <name evidence="1" type="ORF">TU35_001730</name>
</gene>
<keyword evidence="1" id="KW-0489">Methyltransferase</keyword>
<sequence length="249" mass="26312">MARLYLVGLGLAPPYLTRAAEAAIREADCVFAEVYTSYFDFGALGINATLLDRRELEDRSGAAIEACLKEGKNAALLVPGDPMAATAHSALVALFRRRGYEVVVVPGVSIVCAAFSAACLSIYKLGGVATITYPRMGVLSARPYEVAEESLKRGLHALLLLDVREGGGFMAPSEAAEVMLELERREGRGVFAPERRVIAVYRLGWPGGGVARSTVGALAKADLPAPAAIIVPGGLNPVEKECIETLPVV</sequence>
<proteinExistence type="predicted"/>
<keyword evidence="1" id="KW-0808">Transferase</keyword>
<evidence type="ECO:0000313" key="1">
    <source>
        <dbReference type="EMBL" id="MFB6489960.1"/>
    </source>
</evidence>
<dbReference type="Proteomes" id="UP000033636">
    <property type="component" value="Unassembled WGS sequence"/>
</dbReference>
<name>A0ACC6UYZ7_9CREN</name>
<dbReference type="EC" id="2.1.1.98" evidence="1"/>
<organism evidence="1 2">
    <name type="scientific">Thermoproteus sp. AZ2</name>
    <dbReference type="NCBI Taxonomy" id="1609232"/>
    <lineage>
        <taxon>Archaea</taxon>
        <taxon>Thermoproteota</taxon>
        <taxon>Thermoprotei</taxon>
        <taxon>Thermoproteales</taxon>
        <taxon>Thermoproteaceae</taxon>
        <taxon>Thermoproteus</taxon>
    </lineage>
</organism>
<accession>A0ACC6UYZ7</accession>
<dbReference type="EMBL" id="JZWT02000003">
    <property type="protein sequence ID" value="MFB6489960.1"/>
    <property type="molecule type" value="Genomic_DNA"/>
</dbReference>
<protein>
    <submittedName>
        <fullName evidence="1">Diphthine synthase</fullName>
        <ecNumber evidence="1">2.1.1.98</ecNumber>
    </submittedName>
</protein>